<keyword evidence="3" id="KW-1185">Reference proteome</keyword>
<dbReference type="AlphaFoldDB" id="A0AAD6Z951"/>
<gene>
    <name evidence="2" type="ORF">DFH08DRAFT_821843</name>
</gene>
<evidence type="ECO:0000256" key="1">
    <source>
        <dbReference type="SAM" id="MobiDB-lite"/>
    </source>
</evidence>
<feature type="region of interest" description="Disordered" evidence="1">
    <location>
        <begin position="130"/>
        <end position="257"/>
    </location>
</feature>
<dbReference type="EMBL" id="JARIHO010000070">
    <property type="protein sequence ID" value="KAJ7312681.1"/>
    <property type="molecule type" value="Genomic_DNA"/>
</dbReference>
<feature type="compositionally biased region" description="Polar residues" evidence="1">
    <location>
        <begin position="372"/>
        <end position="385"/>
    </location>
</feature>
<name>A0AAD6Z951_9AGAR</name>
<protein>
    <submittedName>
        <fullName evidence="2">Uncharacterized protein</fullName>
    </submittedName>
</protein>
<dbReference type="Proteomes" id="UP001218218">
    <property type="component" value="Unassembled WGS sequence"/>
</dbReference>
<proteinExistence type="predicted"/>
<accession>A0AAD6Z951</accession>
<feature type="region of interest" description="Disordered" evidence="1">
    <location>
        <begin position="366"/>
        <end position="395"/>
    </location>
</feature>
<evidence type="ECO:0000313" key="2">
    <source>
        <dbReference type="EMBL" id="KAJ7312681.1"/>
    </source>
</evidence>
<reference evidence="2" key="1">
    <citation type="submission" date="2023-03" db="EMBL/GenBank/DDBJ databases">
        <title>Massive genome expansion in bonnet fungi (Mycena s.s.) driven by repeated elements and novel gene families across ecological guilds.</title>
        <authorList>
            <consortium name="Lawrence Berkeley National Laboratory"/>
            <person name="Harder C.B."/>
            <person name="Miyauchi S."/>
            <person name="Viragh M."/>
            <person name="Kuo A."/>
            <person name="Thoen E."/>
            <person name="Andreopoulos B."/>
            <person name="Lu D."/>
            <person name="Skrede I."/>
            <person name="Drula E."/>
            <person name="Henrissat B."/>
            <person name="Morin E."/>
            <person name="Kohler A."/>
            <person name="Barry K."/>
            <person name="LaButti K."/>
            <person name="Morin E."/>
            <person name="Salamov A."/>
            <person name="Lipzen A."/>
            <person name="Mereny Z."/>
            <person name="Hegedus B."/>
            <person name="Baldrian P."/>
            <person name="Stursova M."/>
            <person name="Weitz H."/>
            <person name="Taylor A."/>
            <person name="Grigoriev I.V."/>
            <person name="Nagy L.G."/>
            <person name="Martin F."/>
            <person name="Kauserud H."/>
        </authorList>
    </citation>
    <scope>NUCLEOTIDE SEQUENCE</scope>
    <source>
        <strain evidence="2">CBHHK002</strain>
    </source>
</reference>
<evidence type="ECO:0000313" key="3">
    <source>
        <dbReference type="Proteomes" id="UP001218218"/>
    </source>
</evidence>
<sequence>MFTYKSCASQREISVDKVCKYNFHNEGVISTHKNILAYILCVSMVDHQDITPDEMVYLASEFAGNESEQYEATHGVPNAVPELPQSPLVDPHLPTFSEHVGGPWQNFALVWALDDLNRFLSDAQLDSLSTSTAPVHHGAYHSRKIGAKISERRGQELRKLDKERAAREEKADIKHGRKKTAITDFFSRPTFSGSQSQEPEQEPDSPSEERSTTDAEMDIEPESGLLPKESGSYAETAASLPNSDWSDSEIGGQGVNQAASSHASVIELSDSSGSDIVEEILGKSSTPRVTLEVVEDEDDGPLHIEPCELSPEARAEEGLDDLLWDPSEQISPYAAQRQLPEPAQTQPLQPGEATYLHHELGFIMPNCPQPQKIISQRNSESTGSSAPKARDWTWT</sequence>
<feature type="region of interest" description="Disordered" evidence="1">
    <location>
        <begin position="288"/>
        <end position="353"/>
    </location>
</feature>
<organism evidence="2 3">
    <name type="scientific">Mycena albidolilacea</name>
    <dbReference type="NCBI Taxonomy" id="1033008"/>
    <lineage>
        <taxon>Eukaryota</taxon>
        <taxon>Fungi</taxon>
        <taxon>Dikarya</taxon>
        <taxon>Basidiomycota</taxon>
        <taxon>Agaricomycotina</taxon>
        <taxon>Agaricomycetes</taxon>
        <taxon>Agaricomycetidae</taxon>
        <taxon>Agaricales</taxon>
        <taxon>Marasmiineae</taxon>
        <taxon>Mycenaceae</taxon>
        <taxon>Mycena</taxon>
    </lineage>
</organism>
<feature type="compositionally biased region" description="Basic and acidic residues" evidence="1">
    <location>
        <begin position="149"/>
        <end position="174"/>
    </location>
</feature>
<feature type="compositionally biased region" description="Basic and acidic residues" evidence="1">
    <location>
        <begin position="300"/>
        <end position="317"/>
    </location>
</feature>
<comment type="caution">
    <text evidence="2">The sequence shown here is derived from an EMBL/GenBank/DDBJ whole genome shotgun (WGS) entry which is preliminary data.</text>
</comment>